<dbReference type="InterPro" id="IPR011009">
    <property type="entry name" value="Kinase-like_dom_sf"/>
</dbReference>
<keyword evidence="3" id="KW-1133">Transmembrane helix</keyword>
<keyword evidence="5" id="KW-1185">Reference proteome</keyword>
<dbReference type="GO" id="GO:0016020">
    <property type="term" value="C:membrane"/>
    <property type="evidence" value="ECO:0007669"/>
    <property type="project" value="UniProtKB-SubCell"/>
</dbReference>
<comment type="subcellular location">
    <subcellularLocation>
        <location evidence="1">Membrane</location>
        <topology evidence="1">Single-pass type I membrane protein</topology>
    </subcellularLocation>
</comment>
<protein>
    <recommendedName>
        <fullName evidence="6">Protein kinase domain-containing protein</fullName>
    </recommendedName>
</protein>
<dbReference type="GO" id="GO:0005524">
    <property type="term" value="F:ATP binding"/>
    <property type="evidence" value="ECO:0007669"/>
    <property type="project" value="UniProtKB-UniRule"/>
</dbReference>
<keyword evidence="2" id="KW-0547">Nucleotide-binding</keyword>
<keyword evidence="2" id="KW-0067">ATP-binding</keyword>
<proteinExistence type="predicted"/>
<dbReference type="PANTHER" id="PTHR48006">
    <property type="entry name" value="LEUCINE-RICH REPEAT-CONTAINING PROTEIN DDB_G0281931-RELATED"/>
    <property type="match status" value="1"/>
</dbReference>
<dbReference type="EMBL" id="OX465083">
    <property type="protein sequence ID" value="CAI9293251.1"/>
    <property type="molecule type" value="Genomic_DNA"/>
</dbReference>
<keyword evidence="3" id="KW-0812">Transmembrane</keyword>
<dbReference type="Proteomes" id="UP001177003">
    <property type="component" value="Chromosome 7"/>
</dbReference>
<dbReference type="InterPro" id="IPR051824">
    <property type="entry name" value="LRR_Rcpt-Like_S/T_Kinase"/>
</dbReference>
<gene>
    <name evidence="4" type="ORF">LSALG_LOCUS32278</name>
</gene>
<evidence type="ECO:0000256" key="1">
    <source>
        <dbReference type="ARBA" id="ARBA00004479"/>
    </source>
</evidence>
<sequence>MFLNHSRRGHNITTLTDFDPPVYGKKIAVSLIVAIVGGGVFFVFLIVLILWRKGFFTGKNAKDRELKGLDLQTGIFTLRQIKAATKNFDLSNKLGEGGFGVVSKGSLSDGSIIAVKQLSSKSKQGGTITAYLVPFSKLQLLTRANSVCASCLSLGGNDNARAFSSKRYPSKLDTPHSTPKIGPRATNVECKC</sequence>
<keyword evidence="3" id="KW-0472">Membrane</keyword>
<feature type="binding site" evidence="2">
    <location>
        <position position="116"/>
    </location>
    <ligand>
        <name>ATP</name>
        <dbReference type="ChEBI" id="CHEBI:30616"/>
    </ligand>
</feature>
<evidence type="ECO:0000313" key="4">
    <source>
        <dbReference type="EMBL" id="CAI9293251.1"/>
    </source>
</evidence>
<dbReference type="SUPFAM" id="SSF56112">
    <property type="entry name" value="Protein kinase-like (PK-like)"/>
    <property type="match status" value="1"/>
</dbReference>
<accession>A0AA35ZJG2</accession>
<dbReference type="AlphaFoldDB" id="A0AA35ZJG2"/>
<dbReference type="Gene3D" id="3.30.200.20">
    <property type="entry name" value="Phosphorylase Kinase, domain 1"/>
    <property type="match status" value="1"/>
</dbReference>
<feature type="transmembrane region" description="Helical" evidence="3">
    <location>
        <begin position="27"/>
        <end position="51"/>
    </location>
</feature>
<dbReference type="PANTHER" id="PTHR48006:SF68">
    <property type="entry name" value="PROTEIN KINASE DOMAIN-CONTAINING PROTEIN"/>
    <property type="match status" value="1"/>
</dbReference>
<organism evidence="4 5">
    <name type="scientific">Lactuca saligna</name>
    <name type="common">Willowleaf lettuce</name>
    <dbReference type="NCBI Taxonomy" id="75948"/>
    <lineage>
        <taxon>Eukaryota</taxon>
        <taxon>Viridiplantae</taxon>
        <taxon>Streptophyta</taxon>
        <taxon>Embryophyta</taxon>
        <taxon>Tracheophyta</taxon>
        <taxon>Spermatophyta</taxon>
        <taxon>Magnoliopsida</taxon>
        <taxon>eudicotyledons</taxon>
        <taxon>Gunneridae</taxon>
        <taxon>Pentapetalae</taxon>
        <taxon>asterids</taxon>
        <taxon>campanulids</taxon>
        <taxon>Asterales</taxon>
        <taxon>Asteraceae</taxon>
        <taxon>Cichorioideae</taxon>
        <taxon>Cichorieae</taxon>
        <taxon>Lactucinae</taxon>
        <taxon>Lactuca</taxon>
    </lineage>
</organism>
<evidence type="ECO:0008006" key="6">
    <source>
        <dbReference type="Google" id="ProtNLM"/>
    </source>
</evidence>
<evidence type="ECO:0000256" key="3">
    <source>
        <dbReference type="SAM" id="Phobius"/>
    </source>
</evidence>
<reference evidence="4" key="1">
    <citation type="submission" date="2023-04" db="EMBL/GenBank/DDBJ databases">
        <authorList>
            <person name="Vijverberg K."/>
            <person name="Xiong W."/>
            <person name="Schranz E."/>
        </authorList>
    </citation>
    <scope>NUCLEOTIDE SEQUENCE</scope>
</reference>
<dbReference type="PROSITE" id="PS00107">
    <property type="entry name" value="PROTEIN_KINASE_ATP"/>
    <property type="match status" value="1"/>
</dbReference>
<evidence type="ECO:0000313" key="5">
    <source>
        <dbReference type="Proteomes" id="UP001177003"/>
    </source>
</evidence>
<name>A0AA35ZJG2_LACSI</name>
<dbReference type="InterPro" id="IPR017441">
    <property type="entry name" value="Protein_kinase_ATP_BS"/>
</dbReference>
<evidence type="ECO:0000256" key="2">
    <source>
        <dbReference type="PROSITE-ProRule" id="PRU10141"/>
    </source>
</evidence>